<dbReference type="InterPro" id="IPR012337">
    <property type="entry name" value="RNaseH-like_sf"/>
</dbReference>
<dbReference type="PANTHER" id="PTHR32166">
    <property type="entry name" value="OSJNBA0013A04.12 PROTEIN"/>
    <property type="match status" value="1"/>
</dbReference>
<name>A0AA42APM4_PAPNU</name>
<dbReference type="PANTHER" id="PTHR32166:SF63">
    <property type="entry name" value="HAT TRANSPOSON SUPERFAMILY PROTEIN"/>
    <property type="match status" value="1"/>
</dbReference>
<dbReference type="AlphaFoldDB" id="A0AA42APM4"/>
<evidence type="ECO:0000259" key="2">
    <source>
        <dbReference type="Pfam" id="PF04937"/>
    </source>
</evidence>
<evidence type="ECO:0000259" key="3">
    <source>
        <dbReference type="Pfam" id="PF05699"/>
    </source>
</evidence>
<feature type="domain" description="DUF659" evidence="2">
    <location>
        <begin position="175"/>
        <end position="310"/>
    </location>
</feature>
<dbReference type="InterPro" id="IPR008906">
    <property type="entry name" value="HATC_C_dom"/>
</dbReference>
<dbReference type="Pfam" id="PF04937">
    <property type="entry name" value="DUF659"/>
    <property type="match status" value="1"/>
</dbReference>
<comment type="caution">
    <text evidence="4">The sequence shown here is derived from an EMBL/GenBank/DDBJ whole genome shotgun (WGS) entry which is preliminary data.</text>
</comment>
<evidence type="ECO:0000313" key="4">
    <source>
        <dbReference type="EMBL" id="MCL7038923.1"/>
    </source>
</evidence>
<feature type="region of interest" description="Disordered" evidence="1">
    <location>
        <begin position="107"/>
        <end position="126"/>
    </location>
</feature>
<gene>
    <name evidence="4" type="ORF">MKW94_016330</name>
</gene>
<organism evidence="4 5">
    <name type="scientific">Papaver nudicaule</name>
    <name type="common">Iceland poppy</name>
    <dbReference type="NCBI Taxonomy" id="74823"/>
    <lineage>
        <taxon>Eukaryota</taxon>
        <taxon>Viridiplantae</taxon>
        <taxon>Streptophyta</taxon>
        <taxon>Embryophyta</taxon>
        <taxon>Tracheophyta</taxon>
        <taxon>Spermatophyta</taxon>
        <taxon>Magnoliopsida</taxon>
        <taxon>Ranunculales</taxon>
        <taxon>Papaveraceae</taxon>
        <taxon>Papaveroideae</taxon>
        <taxon>Papaver</taxon>
    </lineage>
</organism>
<dbReference type="GO" id="GO:0046983">
    <property type="term" value="F:protein dimerization activity"/>
    <property type="evidence" value="ECO:0007669"/>
    <property type="project" value="InterPro"/>
</dbReference>
<dbReference type="InterPro" id="IPR007021">
    <property type="entry name" value="DUF659"/>
</dbReference>
<proteinExistence type="predicted"/>
<dbReference type="EMBL" id="JAJJMA010195518">
    <property type="protein sequence ID" value="MCL7038923.1"/>
    <property type="molecule type" value="Genomic_DNA"/>
</dbReference>
<dbReference type="Pfam" id="PF05699">
    <property type="entry name" value="Dimer_Tnp_hAT"/>
    <property type="match status" value="1"/>
</dbReference>
<reference evidence="4" key="1">
    <citation type="submission" date="2022-03" db="EMBL/GenBank/DDBJ databases">
        <title>A functionally conserved STORR gene fusion in Papaver species that diverged 16.8 million years ago.</title>
        <authorList>
            <person name="Catania T."/>
        </authorList>
    </citation>
    <scope>NUCLEOTIDE SEQUENCE</scope>
    <source>
        <strain evidence="4">S-191538</strain>
    </source>
</reference>
<feature type="compositionally biased region" description="Basic and acidic residues" evidence="1">
    <location>
        <begin position="107"/>
        <end position="122"/>
    </location>
</feature>
<feature type="domain" description="HAT C-terminal dimerisation" evidence="3">
    <location>
        <begin position="533"/>
        <end position="601"/>
    </location>
</feature>
<keyword evidence="5" id="KW-1185">Reference proteome</keyword>
<evidence type="ECO:0000313" key="5">
    <source>
        <dbReference type="Proteomes" id="UP001177140"/>
    </source>
</evidence>
<dbReference type="Proteomes" id="UP001177140">
    <property type="component" value="Unassembled WGS sequence"/>
</dbReference>
<sequence length="644" mass="73110">MISLFFTQLCCCRIEKISLAVRDFRFKGMSTVRTLDHGTIVDKINHHVIIGCNYCGKKVHGYSRFKLHLGGIRGKVKACDEVPEDVKVQMRNSLQMKKEVRRCLRKEISSSDDSPGKNDNHVESSQPYMLRKRKHGTIKEFFIENGIAFSAANSSTFKKMIHALVGGGSKAYRVPSYDDLNGWILDGELKAMREHVREVVCFWRSTGCSILLDGWTDEIGRYMINFVVDSPRGPIFMKSDSIGDIDAMISSLRGVIEEVGVQNVAVGKQITEKYKSIFWTVRSSHCIGLMLEKIGMLGTERGVIGKAKTITRFIYRHEAALKLMRKHTHSVDLVSSSRIKSVVPFLILERIESQKKYLRKMFISQEWKNSLLASTANGRMVADLVTGDSFWTEAEMLLKASIPLIRALHLLSGGDSKPQLGYLYETIDQVKETIKEEYKGRETKYKPFWTVINGIWDNNLHSPIHAAGYYLNPGLIYFDNFYANDEVKTGLLCCIVRIVEDEREQDLITSQFDDYRMSRGAFGNGDAVDQRTMLSPAKWWSLYGGECPELQRFAIRILSQTCTGALRYSLKRSLTEQLHMKERNCVEQKRLAELIFIHHNLQLQNLPASNSDHADIFLEPIGPMDAWIGGGSMEVKAAEQNGNV</sequence>
<accession>A0AA42APM4</accession>
<protein>
    <submittedName>
        <fullName evidence="4">Uncharacterized protein</fullName>
    </submittedName>
</protein>
<dbReference type="SUPFAM" id="SSF53098">
    <property type="entry name" value="Ribonuclease H-like"/>
    <property type="match status" value="1"/>
</dbReference>
<evidence type="ECO:0000256" key="1">
    <source>
        <dbReference type="SAM" id="MobiDB-lite"/>
    </source>
</evidence>